<evidence type="ECO:0000313" key="7">
    <source>
        <dbReference type="Proteomes" id="UP001476807"/>
    </source>
</evidence>
<accession>A0ABV1RZF8</accession>
<feature type="domain" description="Cytochrome c" evidence="5">
    <location>
        <begin position="35"/>
        <end position="108"/>
    </location>
</feature>
<comment type="caution">
    <text evidence="6">The sequence shown here is derived from an EMBL/GenBank/DDBJ whole genome shotgun (WGS) entry which is preliminary data.</text>
</comment>
<dbReference type="PROSITE" id="PS51007">
    <property type="entry name" value="CYTC"/>
    <property type="match status" value="1"/>
</dbReference>
<dbReference type="EMBL" id="JBEOKT010000026">
    <property type="protein sequence ID" value="MER2999556.1"/>
    <property type="molecule type" value="Genomic_DNA"/>
</dbReference>
<dbReference type="Gene3D" id="1.10.760.10">
    <property type="entry name" value="Cytochrome c-like domain"/>
    <property type="match status" value="1"/>
</dbReference>
<gene>
    <name evidence="6" type="ORF">ABS362_18535</name>
</gene>
<keyword evidence="3 4" id="KW-0408">Iron</keyword>
<evidence type="ECO:0000256" key="2">
    <source>
        <dbReference type="ARBA" id="ARBA00022723"/>
    </source>
</evidence>
<proteinExistence type="predicted"/>
<dbReference type="Pfam" id="PF13442">
    <property type="entry name" value="Cytochrome_CBB3"/>
    <property type="match status" value="1"/>
</dbReference>
<sequence>MKILLYTILICLFLIACGTAKRGEPAYAPVHASEPAIAQGQVVFNTFCTKCHPGGEAGLGPSFNDKPLPGFLMRFQIRNGLGVMPAFKEEVISDNDLDNLIAYIKTLRKAKNDKAVQAP</sequence>
<evidence type="ECO:0000256" key="1">
    <source>
        <dbReference type="ARBA" id="ARBA00022617"/>
    </source>
</evidence>
<evidence type="ECO:0000256" key="4">
    <source>
        <dbReference type="PROSITE-ProRule" id="PRU00433"/>
    </source>
</evidence>
<dbReference type="PROSITE" id="PS51257">
    <property type="entry name" value="PROKAR_LIPOPROTEIN"/>
    <property type="match status" value="1"/>
</dbReference>
<evidence type="ECO:0000256" key="3">
    <source>
        <dbReference type="ARBA" id="ARBA00023004"/>
    </source>
</evidence>
<evidence type="ECO:0000259" key="5">
    <source>
        <dbReference type="PROSITE" id="PS51007"/>
    </source>
</evidence>
<evidence type="ECO:0000313" key="6">
    <source>
        <dbReference type="EMBL" id="MER2999556.1"/>
    </source>
</evidence>
<dbReference type="RefSeq" id="WP_350414420.1">
    <property type="nucleotide sequence ID" value="NZ_JBEOKT010000026.1"/>
</dbReference>
<keyword evidence="2 4" id="KW-0479">Metal-binding</keyword>
<dbReference type="SUPFAM" id="SSF46626">
    <property type="entry name" value="Cytochrome c"/>
    <property type="match status" value="1"/>
</dbReference>
<name>A0ABV1RZF8_9BACT</name>
<dbReference type="Proteomes" id="UP001476807">
    <property type="component" value="Unassembled WGS sequence"/>
</dbReference>
<keyword evidence="7" id="KW-1185">Reference proteome</keyword>
<dbReference type="InterPro" id="IPR036909">
    <property type="entry name" value="Cyt_c-like_dom_sf"/>
</dbReference>
<protein>
    <submittedName>
        <fullName evidence="6">Cytochrome c</fullName>
    </submittedName>
</protein>
<dbReference type="InterPro" id="IPR009056">
    <property type="entry name" value="Cyt_c-like_dom"/>
</dbReference>
<keyword evidence="1 4" id="KW-0349">Heme</keyword>
<organism evidence="6 7">
    <name type="scientific">Pontibacter populi</name>
    <dbReference type="NCBI Taxonomy" id="890055"/>
    <lineage>
        <taxon>Bacteria</taxon>
        <taxon>Pseudomonadati</taxon>
        <taxon>Bacteroidota</taxon>
        <taxon>Cytophagia</taxon>
        <taxon>Cytophagales</taxon>
        <taxon>Hymenobacteraceae</taxon>
        <taxon>Pontibacter</taxon>
    </lineage>
</organism>
<reference evidence="6 7" key="1">
    <citation type="submission" date="2024-06" db="EMBL/GenBank/DDBJ databases">
        <title>Pontibacter populi HYL7-15.</title>
        <authorList>
            <person name="Kim M.K."/>
        </authorList>
    </citation>
    <scope>NUCLEOTIDE SEQUENCE [LARGE SCALE GENOMIC DNA]</scope>
    <source>
        <strain evidence="6 7">HYL7-15</strain>
    </source>
</reference>